<dbReference type="InterPro" id="IPR050228">
    <property type="entry name" value="Carboxylesterase_BioH"/>
</dbReference>
<feature type="region of interest" description="Disordered" evidence="1">
    <location>
        <begin position="1"/>
        <end position="23"/>
    </location>
</feature>
<dbReference type="InterPro" id="IPR000073">
    <property type="entry name" value="AB_hydrolase_1"/>
</dbReference>
<keyword evidence="4" id="KW-1185">Reference proteome</keyword>
<dbReference type="Gene3D" id="3.40.50.1820">
    <property type="entry name" value="alpha/beta hydrolase"/>
    <property type="match status" value="1"/>
</dbReference>
<organism evidence="3 4">
    <name type="scientific">Rhodococcus cercidiphylli</name>
    <dbReference type="NCBI Taxonomy" id="489916"/>
    <lineage>
        <taxon>Bacteria</taxon>
        <taxon>Bacillati</taxon>
        <taxon>Actinomycetota</taxon>
        <taxon>Actinomycetes</taxon>
        <taxon>Mycobacteriales</taxon>
        <taxon>Nocardiaceae</taxon>
        <taxon>Rhodococcus</taxon>
    </lineage>
</organism>
<dbReference type="PANTHER" id="PTHR43194:SF2">
    <property type="entry name" value="PEROXISOMAL MEMBRANE PROTEIN LPX1"/>
    <property type="match status" value="1"/>
</dbReference>
<dbReference type="EMBL" id="JAWLKE010000003">
    <property type="protein sequence ID" value="MDV6230582.1"/>
    <property type="molecule type" value="Genomic_DNA"/>
</dbReference>
<keyword evidence="3" id="KW-0378">Hydrolase</keyword>
<evidence type="ECO:0000313" key="4">
    <source>
        <dbReference type="Proteomes" id="UP001185899"/>
    </source>
</evidence>
<accession>A0ABU4AWG8</accession>
<reference evidence="3 4" key="1">
    <citation type="submission" date="2023-10" db="EMBL/GenBank/DDBJ databases">
        <title>Development of a sustainable strategy for remediation of hydrocarbon-contaminated territories based on the waste exchange concept.</title>
        <authorList>
            <person name="Krivoruchko A."/>
        </authorList>
    </citation>
    <scope>NUCLEOTIDE SEQUENCE [LARGE SCALE GENOMIC DNA]</scope>
    <source>
        <strain evidence="3 4">IEGM 1322</strain>
    </source>
</reference>
<dbReference type="Proteomes" id="UP001185899">
    <property type="component" value="Unassembled WGS sequence"/>
</dbReference>
<dbReference type="PANTHER" id="PTHR43194">
    <property type="entry name" value="HYDROLASE ALPHA/BETA FOLD FAMILY"/>
    <property type="match status" value="1"/>
</dbReference>
<name>A0ABU4AWG8_9NOCA</name>
<protein>
    <submittedName>
        <fullName evidence="3">Alpha/beta hydrolase</fullName>
    </submittedName>
</protein>
<feature type="domain" description="AB hydrolase-1" evidence="2">
    <location>
        <begin position="33"/>
        <end position="272"/>
    </location>
</feature>
<dbReference type="RefSeq" id="WP_317548021.1">
    <property type="nucleotide sequence ID" value="NZ_JAWLKE010000003.1"/>
</dbReference>
<comment type="caution">
    <text evidence="3">The sequence shown here is derived from an EMBL/GenBank/DDBJ whole genome shotgun (WGS) entry which is preliminary data.</text>
</comment>
<evidence type="ECO:0000313" key="3">
    <source>
        <dbReference type="EMBL" id="MDV6230582.1"/>
    </source>
</evidence>
<evidence type="ECO:0000256" key="1">
    <source>
        <dbReference type="SAM" id="MobiDB-lite"/>
    </source>
</evidence>
<dbReference type="GO" id="GO:0016787">
    <property type="term" value="F:hydrolase activity"/>
    <property type="evidence" value="ECO:0007669"/>
    <property type="project" value="UniProtKB-KW"/>
</dbReference>
<gene>
    <name evidence="3" type="ORF">R3P95_08480</name>
</gene>
<dbReference type="Pfam" id="PF00561">
    <property type="entry name" value="Abhydrolase_1"/>
    <property type="match status" value="1"/>
</dbReference>
<dbReference type="SUPFAM" id="SSF53474">
    <property type="entry name" value="alpha/beta-Hydrolases"/>
    <property type="match status" value="1"/>
</dbReference>
<dbReference type="InterPro" id="IPR029058">
    <property type="entry name" value="AB_hydrolase_fold"/>
</dbReference>
<evidence type="ECO:0000259" key="2">
    <source>
        <dbReference type="Pfam" id="PF00561"/>
    </source>
</evidence>
<sequence>MTPSSPVTHDFQGGAGRIAADRWGPAAETSRGTILMLHGGGQTRHSWDRAATRFADEDWTVFTIDSRGHGESAWDTAARYGMDDLADDVRGIVDQLGADAGHPVSPVVFGASMGGITSLITEGENPGFARALVLVDITPRIEPSGIKRITDFMTGAPNGFANLEEVADAVAAYQPHRVRPKNIEGLRKNTRVGEDGRLYWHWDPAFHRLGPNLNKPQDNHDRLIRAASAVACPTLLVHGAQSDIVSQEGVEELLAVIPGSRSTLVEGAGHMVAGDDNSVFVDKVGEFLSDLPALSSSATSRTEDAAAPQ</sequence>
<proteinExistence type="predicted"/>